<proteinExistence type="inferred from homology"/>
<keyword evidence="7" id="KW-0520">NAD</keyword>
<geneLocation type="mitochondrion" evidence="11"/>
<evidence type="ECO:0000256" key="6">
    <source>
        <dbReference type="ARBA" id="ARBA00022989"/>
    </source>
</evidence>
<organism evidence="11">
    <name type="scientific">Neotrigonia margaritacea</name>
    <dbReference type="NCBI Taxonomy" id="47539"/>
    <lineage>
        <taxon>Eukaryota</taxon>
        <taxon>Metazoa</taxon>
        <taxon>Spiralia</taxon>
        <taxon>Lophotrochozoa</taxon>
        <taxon>Mollusca</taxon>
        <taxon>Bivalvia</taxon>
        <taxon>Autobranchia</taxon>
        <taxon>Heteroconchia</taxon>
        <taxon>Palaeoheterodonta</taxon>
        <taxon>Trigoniida</taxon>
        <taxon>Trigonioidea</taxon>
        <taxon>Trigoniidae</taxon>
        <taxon>Neotrigonia</taxon>
    </lineage>
</organism>
<evidence type="ECO:0000256" key="8">
    <source>
        <dbReference type="ARBA" id="ARBA00023136"/>
    </source>
</evidence>
<keyword evidence="5" id="KW-1278">Translocase</keyword>
<feature type="transmembrane region" description="Helical" evidence="10">
    <location>
        <begin position="57"/>
        <end position="80"/>
    </location>
</feature>
<keyword evidence="8 10" id="KW-0472">Membrane</keyword>
<feature type="transmembrane region" description="Helical" evidence="10">
    <location>
        <begin position="30"/>
        <end position="51"/>
    </location>
</feature>
<evidence type="ECO:0000256" key="5">
    <source>
        <dbReference type="ARBA" id="ARBA00022967"/>
    </source>
</evidence>
<evidence type="ECO:0000256" key="1">
    <source>
        <dbReference type="ARBA" id="ARBA00004141"/>
    </source>
</evidence>
<protein>
    <recommendedName>
        <fullName evidence="3">NADH-ubiquinone oxidoreductase chain 4L</fullName>
    </recommendedName>
    <alternativeName>
        <fullName evidence="9">NADH dehydrogenase subunit 4L</fullName>
    </alternativeName>
</protein>
<dbReference type="InterPro" id="IPR039428">
    <property type="entry name" value="NUOK/Mnh_C1-like"/>
</dbReference>
<evidence type="ECO:0000313" key="11">
    <source>
        <dbReference type="EMBL" id="AQT38495.1"/>
    </source>
</evidence>
<dbReference type="EMBL" id="KU873118">
    <property type="protein sequence ID" value="AQT38495.1"/>
    <property type="molecule type" value="Genomic_DNA"/>
</dbReference>
<evidence type="ECO:0000256" key="2">
    <source>
        <dbReference type="ARBA" id="ARBA00010519"/>
    </source>
</evidence>
<dbReference type="AlphaFoldDB" id="A0A1X9JND2"/>
<keyword evidence="11" id="KW-0496">Mitochondrion</keyword>
<keyword evidence="4 10" id="KW-0812">Transmembrane</keyword>
<name>A0A1X9JND2_9BIVA</name>
<evidence type="ECO:0000256" key="10">
    <source>
        <dbReference type="SAM" id="Phobius"/>
    </source>
</evidence>
<keyword evidence="6 10" id="KW-1133">Transmembrane helix</keyword>
<gene>
    <name evidence="11" type="primary">nad4L</name>
</gene>
<comment type="subcellular location">
    <subcellularLocation>
        <location evidence="1">Membrane</location>
        <topology evidence="1">Multi-pass membrane protein</topology>
    </subcellularLocation>
</comment>
<evidence type="ECO:0000256" key="3">
    <source>
        <dbReference type="ARBA" id="ARBA00016612"/>
    </source>
</evidence>
<accession>A0A1X9JND2</accession>
<evidence type="ECO:0000256" key="4">
    <source>
        <dbReference type="ARBA" id="ARBA00022692"/>
    </source>
</evidence>
<comment type="similarity">
    <text evidence="2">Belongs to the complex I subunit 4L family.</text>
</comment>
<feature type="transmembrane region" description="Helical" evidence="10">
    <location>
        <begin position="6"/>
        <end position="23"/>
    </location>
</feature>
<reference evidence="11" key="1">
    <citation type="journal article" date="2017" name="Sci. Rep.">
        <title>Evolution of sex-dependent mtDNA transmission in freshwater mussels (Bivalvia: Unionida).</title>
        <authorList>
            <person name="Guerra D."/>
            <person name="Plazzi F."/>
            <person name="Stewart D.T."/>
            <person name="Bogan A.E."/>
            <person name="Hoeh W.R."/>
            <person name="Breton S."/>
        </authorList>
    </citation>
    <scope>NUCLEOTIDE SEQUENCE</scope>
    <source>
        <strain evidence="11">H3283</strain>
        <tissue evidence="11">Gonad</tissue>
    </source>
</reference>
<sequence length="99" mass="10598">MLNFFSLWGVGLSGIVFAGVCLVSQRGSLFGILLSLEVFTVGLYMMILGVWGSYWSMGGLCLIFLTFGVCEAALGLSVLVSLMRSNGNDYVSGFTSSNF</sequence>
<dbReference type="Gene3D" id="1.10.287.3510">
    <property type="match status" value="1"/>
</dbReference>
<evidence type="ECO:0000256" key="9">
    <source>
        <dbReference type="ARBA" id="ARBA00031586"/>
    </source>
</evidence>
<dbReference type="GO" id="GO:0016020">
    <property type="term" value="C:membrane"/>
    <property type="evidence" value="ECO:0007669"/>
    <property type="project" value="UniProtKB-SubCell"/>
</dbReference>
<dbReference type="Pfam" id="PF00420">
    <property type="entry name" value="Oxidored_q2"/>
    <property type="match status" value="1"/>
</dbReference>
<evidence type="ECO:0000256" key="7">
    <source>
        <dbReference type="ARBA" id="ARBA00023027"/>
    </source>
</evidence>